<reference evidence="2 3" key="2">
    <citation type="journal article" date="2013" name="J. Biotechnol.">
        <title>Complete genome sequence of the kirromycin producer Streptomyces collinus Tu 365 consisting of a linear chromosome and two linear plasmids.</title>
        <authorList>
            <person name="Ruckert C."/>
            <person name="Szczepanowski R."/>
            <person name="Albersmeier A."/>
            <person name="Goesmann A."/>
            <person name="Iftime D."/>
            <person name="Musiol E.M."/>
            <person name="Blin K."/>
            <person name="Wohlleben W."/>
            <person name="Puhler A."/>
            <person name="Kalinowski J."/>
            <person name="Weber T."/>
        </authorList>
    </citation>
    <scope>NUCLEOTIDE SEQUENCE [LARGE SCALE GENOMIC DNA]</scope>
    <source>
        <strain evidence="3">DSM 40733 / Tue 365</strain>
    </source>
</reference>
<accession>S5VZU8</accession>
<dbReference type="AlphaFoldDB" id="S5VZU8"/>
<organism evidence="2 3">
    <name type="scientific">Streptomyces collinus (strain DSM 40733 / Tue 365)</name>
    <dbReference type="NCBI Taxonomy" id="1214242"/>
    <lineage>
        <taxon>Bacteria</taxon>
        <taxon>Bacillati</taxon>
        <taxon>Actinomycetota</taxon>
        <taxon>Actinomycetes</taxon>
        <taxon>Kitasatosporales</taxon>
        <taxon>Streptomycetaceae</taxon>
        <taxon>Streptomyces</taxon>
    </lineage>
</organism>
<keyword evidence="1" id="KW-0732">Signal</keyword>
<keyword evidence="3" id="KW-1185">Reference proteome</keyword>
<reference evidence="3" key="1">
    <citation type="submission" date="2012-10" db="EMBL/GenBank/DDBJ databases">
        <title>The complete genome sequence of Streptomyces collinus Tu 365.</title>
        <authorList>
            <person name="Ruckert C."/>
            <person name="Szczepanowski R."/>
            <person name="Goesmann A."/>
            <person name="Pross E.K."/>
            <person name="Musiol E.M."/>
            <person name="Blin K."/>
            <person name="Wohlleben W."/>
            <person name="Puhler A."/>
            <person name="Weber T."/>
            <person name="Kalinowski J."/>
        </authorList>
    </citation>
    <scope>NUCLEOTIDE SEQUENCE [LARGE SCALE GENOMIC DNA]</scope>
    <source>
        <strain evidence="3">DSM 40733 / Tue 365</strain>
    </source>
</reference>
<feature type="chain" id="PRO_5004533118" evidence="1">
    <location>
        <begin position="30"/>
        <end position="70"/>
    </location>
</feature>
<evidence type="ECO:0000256" key="1">
    <source>
        <dbReference type="SAM" id="SignalP"/>
    </source>
</evidence>
<dbReference type="EMBL" id="CP006259">
    <property type="protein sequence ID" value="AGS73560.1"/>
    <property type="molecule type" value="Genomic_DNA"/>
</dbReference>
<sequence>MTKRLAPAVTIVAAAFTTALLGSAVTALSDGPATHVTAGDHQVAIVKVTTGAAMGLGERPKPPTDTSWGG</sequence>
<dbReference type="RefSeq" id="WP_020943806.1">
    <property type="nucleotide sequence ID" value="NC_021985.1"/>
</dbReference>
<proteinExistence type="predicted"/>
<dbReference type="Proteomes" id="UP000015423">
    <property type="component" value="Chromosome"/>
</dbReference>
<evidence type="ECO:0000313" key="2">
    <source>
        <dbReference type="EMBL" id="AGS73560.1"/>
    </source>
</evidence>
<protein>
    <submittedName>
        <fullName evidence="2">Uncharacterized protein</fullName>
    </submittedName>
</protein>
<name>S5VZU8_STRC3</name>
<feature type="signal peptide" evidence="1">
    <location>
        <begin position="1"/>
        <end position="29"/>
    </location>
</feature>
<dbReference type="HOGENOM" id="CLU_2902156_0_0_11"/>
<evidence type="ECO:0000313" key="3">
    <source>
        <dbReference type="Proteomes" id="UP000015423"/>
    </source>
</evidence>
<dbReference type="PATRIC" id="fig|1214242.5.peg.6925"/>
<dbReference type="KEGG" id="sci:B446_33790"/>
<gene>
    <name evidence="2" type="ORF">B446_33790</name>
</gene>